<keyword evidence="1" id="KW-0812">Transmembrane</keyword>
<protein>
    <submittedName>
        <fullName evidence="2">Uncharacterized protein</fullName>
    </submittedName>
</protein>
<feature type="non-terminal residue" evidence="2">
    <location>
        <position position="130"/>
    </location>
</feature>
<accession>A0A8J9UR47</accession>
<evidence type="ECO:0000313" key="2">
    <source>
        <dbReference type="EMBL" id="CAH0723454.1"/>
    </source>
</evidence>
<feature type="transmembrane region" description="Helical" evidence="1">
    <location>
        <begin position="20"/>
        <end position="41"/>
    </location>
</feature>
<dbReference type="AlphaFoldDB" id="A0A8J9UR47"/>
<evidence type="ECO:0000313" key="3">
    <source>
        <dbReference type="Proteomes" id="UP000838878"/>
    </source>
</evidence>
<keyword evidence="3" id="KW-1185">Reference proteome</keyword>
<proteinExistence type="predicted"/>
<name>A0A8J9UR47_9NEOP</name>
<dbReference type="Proteomes" id="UP000838878">
    <property type="component" value="Chromosome 4"/>
</dbReference>
<keyword evidence="1" id="KW-1133">Transmembrane helix</keyword>
<dbReference type="EMBL" id="OV170224">
    <property type="protein sequence ID" value="CAH0723454.1"/>
    <property type="molecule type" value="Genomic_DNA"/>
</dbReference>
<keyword evidence="1" id="KW-0472">Membrane</keyword>
<reference evidence="2" key="1">
    <citation type="submission" date="2021-12" db="EMBL/GenBank/DDBJ databases">
        <authorList>
            <person name="Martin H S."/>
        </authorList>
    </citation>
    <scope>NUCLEOTIDE SEQUENCE</scope>
</reference>
<organism evidence="2 3">
    <name type="scientific">Brenthis ino</name>
    <name type="common">lesser marbled fritillary</name>
    <dbReference type="NCBI Taxonomy" id="405034"/>
    <lineage>
        <taxon>Eukaryota</taxon>
        <taxon>Metazoa</taxon>
        <taxon>Ecdysozoa</taxon>
        <taxon>Arthropoda</taxon>
        <taxon>Hexapoda</taxon>
        <taxon>Insecta</taxon>
        <taxon>Pterygota</taxon>
        <taxon>Neoptera</taxon>
        <taxon>Endopterygota</taxon>
        <taxon>Lepidoptera</taxon>
        <taxon>Glossata</taxon>
        <taxon>Ditrysia</taxon>
        <taxon>Papilionoidea</taxon>
        <taxon>Nymphalidae</taxon>
        <taxon>Heliconiinae</taxon>
        <taxon>Argynnini</taxon>
        <taxon>Brenthis</taxon>
    </lineage>
</organism>
<sequence length="130" mass="15408">MDLAVTKSTLHICDNDYKISTLFILVLVWMNVSNASGYFALEPRDTTYVEIRRNYRPQLARRRRESRIINRHFEVERRCIELDADWFMSRSQRSINTSAVRIIRLKTVTRAPRVCSSAERRDLEPLPLNH</sequence>
<gene>
    <name evidence="2" type="ORF">BINO364_LOCUS9282</name>
</gene>
<evidence type="ECO:0000256" key="1">
    <source>
        <dbReference type="SAM" id="Phobius"/>
    </source>
</evidence>